<evidence type="ECO:0000313" key="2">
    <source>
        <dbReference type="EMBL" id="MFC3616292.1"/>
    </source>
</evidence>
<comment type="caution">
    <text evidence="2">The sequence shown here is derived from an EMBL/GenBank/DDBJ whole genome shotgun (WGS) entry which is preliminary data.</text>
</comment>
<accession>A0ABV7TMX1</accession>
<evidence type="ECO:0000313" key="3">
    <source>
        <dbReference type="Proteomes" id="UP001595629"/>
    </source>
</evidence>
<dbReference type="InterPro" id="IPR021857">
    <property type="entry name" value="DUF3467"/>
</dbReference>
<feature type="compositionally biased region" description="Low complexity" evidence="1">
    <location>
        <begin position="13"/>
        <end position="27"/>
    </location>
</feature>
<name>A0ABV7TMX1_9RHOB</name>
<evidence type="ECO:0000256" key="1">
    <source>
        <dbReference type="SAM" id="MobiDB-lite"/>
    </source>
</evidence>
<keyword evidence="3" id="KW-1185">Reference proteome</keyword>
<dbReference type="Pfam" id="PF11950">
    <property type="entry name" value="DUF3467"/>
    <property type="match status" value="1"/>
</dbReference>
<dbReference type="RefSeq" id="WP_386737597.1">
    <property type="nucleotide sequence ID" value="NZ_JBHRXI010000048.1"/>
</dbReference>
<dbReference type="Proteomes" id="UP001595629">
    <property type="component" value="Unassembled WGS sequence"/>
</dbReference>
<gene>
    <name evidence="2" type="ORF">ACFORG_21325</name>
</gene>
<protein>
    <submittedName>
        <fullName evidence="2">DUF3467 domain-containing protein</fullName>
    </submittedName>
</protein>
<reference evidence="3" key="1">
    <citation type="journal article" date="2019" name="Int. J. Syst. Evol. Microbiol.">
        <title>The Global Catalogue of Microorganisms (GCM) 10K type strain sequencing project: providing services to taxonomists for standard genome sequencing and annotation.</title>
        <authorList>
            <consortium name="The Broad Institute Genomics Platform"/>
            <consortium name="The Broad Institute Genome Sequencing Center for Infectious Disease"/>
            <person name="Wu L."/>
            <person name="Ma J."/>
        </authorList>
    </citation>
    <scope>NUCLEOTIDE SEQUENCE [LARGE SCALE GENOMIC DNA]</scope>
    <source>
        <strain evidence="3">KCTC 42911</strain>
    </source>
</reference>
<sequence length="126" mass="13713">MAKAAEKTEKNGADAAKAATGPKAETAQHSTGTGPRQREATVPPSQVKFDTSNLKSSYCNVCNGSSTREEVVVNFGVNNSWDMGTAKLEVQLEHRVVMSPHAAKRLRDMLVRLIDEHETRYGKLDG</sequence>
<feature type="region of interest" description="Disordered" evidence="1">
    <location>
        <begin position="1"/>
        <end position="51"/>
    </location>
</feature>
<dbReference type="EMBL" id="JBHRXI010000048">
    <property type="protein sequence ID" value="MFC3616292.1"/>
    <property type="molecule type" value="Genomic_DNA"/>
</dbReference>
<proteinExistence type="predicted"/>
<organism evidence="2 3">
    <name type="scientific">Lutimaribacter marinistellae</name>
    <dbReference type="NCBI Taxonomy" id="1820329"/>
    <lineage>
        <taxon>Bacteria</taxon>
        <taxon>Pseudomonadati</taxon>
        <taxon>Pseudomonadota</taxon>
        <taxon>Alphaproteobacteria</taxon>
        <taxon>Rhodobacterales</taxon>
        <taxon>Roseobacteraceae</taxon>
        <taxon>Lutimaribacter</taxon>
    </lineage>
</organism>
<feature type="compositionally biased region" description="Basic and acidic residues" evidence="1">
    <location>
        <begin position="1"/>
        <end position="12"/>
    </location>
</feature>